<evidence type="ECO:0000256" key="9">
    <source>
        <dbReference type="ARBA" id="ARBA00023125"/>
    </source>
</evidence>
<feature type="domain" description="DNA polymerase III beta sliding clamp N-terminal" evidence="11">
    <location>
        <begin position="1"/>
        <end position="120"/>
    </location>
</feature>
<feature type="domain" description="DNA polymerase III beta sliding clamp central" evidence="12">
    <location>
        <begin position="130"/>
        <end position="243"/>
    </location>
</feature>
<proteinExistence type="inferred from homology"/>
<accession>A0AAW4WZG5</accession>
<dbReference type="Pfam" id="PF00712">
    <property type="entry name" value="DNA_pol3_beta"/>
    <property type="match status" value="1"/>
</dbReference>
<evidence type="ECO:0000259" key="12">
    <source>
        <dbReference type="Pfam" id="PF02767"/>
    </source>
</evidence>
<dbReference type="SMART" id="SM00480">
    <property type="entry name" value="POL3Bc"/>
    <property type="match status" value="1"/>
</dbReference>
<dbReference type="PIRSF" id="PIRSF000804">
    <property type="entry name" value="DNA_pol_III_b"/>
    <property type="match status" value="1"/>
</dbReference>
<dbReference type="RefSeq" id="WP_229344771.1">
    <property type="nucleotide sequence ID" value="NZ_JAJFAT010000005.1"/>
</dbReference>
<evidence type="ECO:0000256" key="3">
    <source>
        <dbReference type="ARBA" id="ARBA00021035"/>
    </source>
</evidence>
<keyword evidence="7 10" id="KW-0235">DNA replication</keyword>
<evidence type="ECO:0000256" key="10">
    <source>
        <dbReference type="PIRNR" id="PIRNR000804"/>
    </source>
</evidence>
<evidence type="ECO:0000313" key="14">
    <source>
        <dbReference type="EMBL" id="MCC3144727.1"/>
    </source>
</evidence>
<name>A0AAW4WZG5_9FIRM</name>
<comment type="function">
    <text evidence="10">Confers DNA tethering and processivity to DNA polymerases and other proteins. Acts as a clamp, forming a ring around DNA (a reaction catalyzed by the clamp-loading complex) which diffuses in an ATP-independent manner freely and bidirectionally along dsDNA. Initially characterized for its ability to contact the catalytic subunit of DNA polymerase III (Pol III), a complex, multichain enzyme responsible for most of the replicative synthesis in bacteria; Pol III exhibits 3'-5' exonuclease proofreading activity. The beta chain is required for initiation of replication as well as for processivity of DNA replication.</text>
</comment>
<keyword evidence="15" id="KW-1185">Reference proteome</keyword>
<dbReference type="NCBIfam" id="TIGR00663">
    <property type="entry name" value="dnan"/>
    <property type="match status" value="1"/>
</dbReference>
<dbReference type="InterPro" id="IPR022634">
    <property type="entry name" value="DNA_polIII_beta_N"/>
</dbReference>
<evidence type="ECO:0000256" key="4">
    <source>
        <dbReference type="ARBA" id="ARBA00022490"/>
    </source>
</evidence>
<dbReference type="Pfam" id="PF02768">
    <property type="entry name" value="DNA_pol3_beta_3"/>
    <property type="match status" value="1"/>
</dbReference>
<dbReference type="AlphaFoldDB" id="A0AAW4WZG5"/>
<dbReference type="GO" id="GO:0003887">
    <property type="term" value="F:DNA-directed DNA polymerase activity"/>
    <property type="evidence" value="ECO:0007669"/>
    <property type="project" value="UniProtKB-UniRule"/>
</dbReference>
<dbReference type="Proteomes" id="UP001199296">
    <property type="component" value="Unassembled WGS sequence"/>
</dbReference>
<dbReference type="PANTHER" id="PTHR30478:SF0">
    <property type="entry name" value="BETA SLIDING CLAMP"/>
    <property type="match status" value="1"/>
</dbReference>
<feature type="domain" description="DNA polymerase III beta sliding clamp C-terminal" evidence="13">
    <location>
        <begin position="247"/>
        <end position="367"/>
    </location>
</feature>
<dbReference type="CDD" id="cd00140">
    <property type="entry name" value="beta_clamp"/>
    <property type="match status" value="1"/>
</dbReference>
<keyword evidence="8 10" id="KW-0239">DNA-directed DNA polymerase</keyword>
<dbReference type="GO" id="GO:0003677">
    <property type="term" value="F:DNA binding"/>
    <property type="evidence" value="ECO:0007669"/>
    <property type="project" value="UniProtKB-UniRule"/>
</dbReference>
<comment type="similarity">
    <text evidence="2 10">Belongs to the beta sliding clamp family.</text>
</comment>
<evidence type="ECO:0000259" key="13">
    <source>
        <dbReference type="Pfam" id="PF02768"/>
    </source>
</evidence>
<dbReference type="InterPro" id="IPR022637">
    <property type="entry name" value="DNA_polIII_beta_cen"/>
</dbReference>
<dbReference type="InterPro" id="IPR001001">
    <property type="entry name" value="DNA_polIII_beta"/>
</dbReference>
<evidence type="ECO:0000256" key="7">
    <source>
        <dbReference type="ARBA" id="ARBA00022705"/>
    </source>
</evidence>
<dbReference type="InterPro" id="IPR046938">
    <property type="entry name" value="DNA_clamp_sf"/>
</dbReference>
<evidence type="ECO:0000256" key="5">
    <source>
        <dbReference type="ARBA" id="ARBA00022679"/>
    </source>
</evidence>
<dbReference type="Pfam" id="PF02767">
    <property type="entry name" value="DNA_pol3_beta_2"/>
    <property type="match status" value="1"/>
</dbReference>
<dbReference type="Gene3D" id="3.10.150.10">
    <property type="entry name" value="DNA Polymerase III, subunit A, domain 2"/>
    <property type="match status" value="1"/>
</dbReference>
<evidence type="ECO:0000313" key="15">
    <source>
        <dbReference type="Proteomes" id="UP001199296"/>
    </source>
</evidence>
<keyword evidence="4 10" id="KW-0963">Cytoplasm</keyword>
<organism evidence="14 15">
    <name type="scientific">Halanaerobium polyolivorans</name>
    <dbReference type="NCBI Taxonomy" id="2886943"/>
    <lineage>
        <taxon>Bacteria</taxon>
        <taxon>Bacillati</taxon>
        <taxon>Bacillota</taxon>
        <taxon>Clostridia</taxon>
        <taxon>Halanaerobiales</taxon>
        <taxon>Halanaerobiaceae</taxon>
        <taxon>Halanaerobium</taxon>
    </lineage>
</organism>
<dbReference type="GO" id="GO:0008408">
    <property type="term" value="F:3'-5' exonuclease activity"/>
    <property type="evidence" value="ECO:0007669"/>
    <property type="project" value="InterPro"/>
</dbReference>
<dbReference type="GO" id="GO:0009360">
    <property type="term" value="C:DNA polymerase III complex"/>
    <property type="evidence" value="ECO:0007669"/>
    <property type="project" value="InterPro"/>
</dbReference>
<evidence type="ECO:0000256" key="2">
    <source>
        <dbReference type="ARBA" id="ARBA00010752"/>
    </source>
</evidence>
<evidence type="ECO:0000259" key="11">
    <source>
        <dbReference type="Pfam" id="PF00712"/>
    </source>
</evidence>
<keyword evidence="9" id="KW-0238">DNA-binding</keyword>
<comment type="caution">
    <text evidence="14">The sequence shown here is derived from an EMBL/GenBank/DDBJ whole genome shotgun (WGS) entry which is preliminary data.</text>
</comment>
<sequence>MKFSIEQKDLYKALNIVRRAVAKNKTLPILTGIYLKVEKNTLSLKATDLELGIKYSVKVDSEEEGAVVLPAMQFINIIRELPSEKIKMELNKDKWQLKINCLNSLFKINGFDPDEFPSLPEVEASAEFNLPAAKFKSMLEKVRISTSKDETQPALTGALFVVKSEEVRMVSTNTYRLSYIDSPLKTDIDQKIEVILPGSTLDELNNLLEDEGSVEILVDSNYARFEFAGIELISRLIEGKFPNYELVIPDEFNSKFSADLSKLHGAVKRASLIAKEDANIISISADEGIMEINSTEGSAGYAHEELAIELSGPDQKINIDAGYLIDVLKVLANEEINIEMIGPLNPLVIKDEDEAGGKFIYLIMPVRAQAS</sequence>
<dbReference type="InterPro" id="IPR022635">
    <property type="entry name" value="DNA_polIII_beta_C"/>
</dbReference>
<dbReference type="PANTHER" id="PTHR30478">
    <property type="entry name" value="DNA POLYMERASE III SUBUNIT BETA"/>
    <property type="match status" value="1"/>
</dbReference>
<evidence type="ECO:0000256" key="6">
    <source>
        <dbReference type="ARBA" id="ARBA00022695"/>
    </source>
</evidence>
<comment type="subunit">
    <text evidence="10">Forms a ring-shaped head-to-tail homodimer around DNA.</text>
</comment>
<gene>
    <name evidence="14" type="primary">dnaN</name>
    <name evidence="14" type="ORF">LJ207_05220</name>
</gene>
<evidence type="ECO:0000256" key="1">
    <source>
        <dbReference type="ARBA" id="ARBA00004496"/>
    </source>
</evidence>
<comment type="subcellular location">
    <subcellularLocation>
        <location evidence="1 10">Cytoplasm</location>
    </subcellularLocation>
</comment>
<dbReference type="Gene3D" id="3.70.10.10">
    <property type="match status" value="1"/>
</dbReference>
<dbReference type="SUPFAM" id="SSF55979">
    <property type="entry name" value="DNA clamp"/>
    <property type="match status" value="3"/>
</dbReference>
<protein>
    <recommendedName>
        <fullName evidence="3 10">Beta sliding clamp</fullName>
    </recommendedName>
</protein>
<dbReference type="GO" id="GO:0005737">
    <property type="term" value="C:cytoplasm"/>
    <property type="evidence" value="ECO:0007669"/>
    <property type="project" value="UniProtKB-SubCell"/>
</dbReference>
<keyword evidence="5 10" id="KW-0808">Transferase</keyword>
<dbReference type="GO" id="GO:0006271">
    <property type="term" value="P:DNA strand elongation involved in DNA replication"/>
    <property type="evidence" value="ECO:0007669"/>
    <property type="project" value="TreeGrafter"/>
</dbReference>
<evidence type="ECO:0000256" key="8">
    <source>
        <dbReference type="ARBA" id="ARBA00022932"/>
    </source>
</evidence>
<reference evidence="14 15" key="1">
    <citation type="submission" date="2021-10" db="EMBL/GenBank/DDBJ databases">
        <authorList>
            <person name="Grouzdev D.S."/>
            <person name="Pantiukh K.S."/>
            <person name="Krutkina M.S."/>
        </authorList>
    </citation>
    <scope>NUCLEOTIDE SEQUENCE [LARGE SCALE GENOMIC DNA]</scope>
    <source>
        <strain evidence="14 15">Z-7514</strain>
    </source>
</reference>
<dbReference type="EMBL" id="JAJFAT010000005">
    <property type="protein sequence ID" value="MCC3144727.1"/>
    <property type="molecule type" value="Genomic_DNA"/>
</dbReference>
<keyword evidence="6 10" id="KW-0548">Nucleotidyltransferase</keyword>